<evidence type="ECO:0000259" key="1">
    <source>
        <dbReference type="Pfam" id="PF25056"/>
    </source>
</evidence>
<protein>
    <recommendedName>
        <fullName evidence="1">DUF7793 domain-containing protein</fullName>
    </recommendedName>
</protein>
<proteinExistence type="predicted"/>
<dbReference type="Gene3D" id="3.40.970.30">
    <property type="entry name" value="yp_829618.1 like domains"/>
    <property type="match status" value="1"/>
</dbReference>
<dbReference type="AlphaFoldDB" id="H6L5S1"/>
<dbReference type="EMBL" id="CP002831">
    <property type="protein sequence ID" value="AFC26321.1"/>
    <property type="molecule type" value="Genomic_DNA"/>
</dbReference>
<dbReference type="Pfam" id="PF25056">
    <property type="entry name" value="DUF7793"/>
    <property type="match status" value="1"/>
</dbReference>
<dbReference type="eggNOG" id="ENOG5033EW7">
    <property type="taxonomic scope" value="Bacteria"/>
</dbReference>
<accession>H6L5S1</accession>
<dbReference type="HOGENOM" id="CLU_150683_1_0_10"/>
<dbReference type="InterPro" id="IPR056695">
    <property type="entry name" value="DUF7793"/>
</dbReference>
<dbReference type="RefSeq" id="WP_015693912.1">
    <property type="nucleotide sequence ID" value="NC_016940.1"/>
</dbReference>
<dbReference type="Proteomes" id="UP000007519">
    <property type="component" value="Chromosome"/>
</dbReference>
<dbReference type="OrthoDB" id="1358466at2"/>
<reference evidence="2 3" key="1">
    <citation type="journal article" date="2012" name="Stand. Genomic Sci.">
        <title>Complete genome sequencing and analysis of Saprospira grandis str. Lewin, a predatory marine bacterium.</title>
        <authorList>
            <person name="Saw J.H."/>
            <person name="Yuryev A."/>
            <person name="Kanbe M."/>
            <person name="Hou S."/>
            <person name="Young A.G."/>
            <person name="Aizawa S."/>
            <person name="Alam M."/>
        </authorList>
    </citation>
    <scope>NUCLEOTIDE SEQUENCE [LARGE SCALE GENOMIC DNA]</scope>
    <source>
        <strain evidence="2 3">Lewin</strain>
    </source>
</reference>
<dbReference type="STRING" id="984262.SGRA_3597"/>
<evidence type="ECO:0000313" key="3">
    <source>
        <dbReference type="Proteomes" id="UP000007519"/>
    </source>
</evidence>
<dbReference type="KEGG" id="sgn:SGRA_3597"/>
<evidence type="ECO:0000313" key="2">
    <source>
        <dbReference type="EMBL" id="AFC26321.1"/>
    </source>
</evidence>
<name>H6L5S1_SAPGL</name>
<sequence>MNNEQLELLKTIGPTKYYRTSDNFIYLNSEQENVPLELEHMKSSYLYLKELSIQENRPLKILVDFSKVRRIAKETREYMRSAEAKSFSPYIKGTALITSSQLSKMLGNFVLGTLKGDQETRLFTNEEKAIDWLKQL</sequence>
<gene>
    <name evidence="2" type="ordered locus">SGRA_3597</name>
</gene>
<feature type="domain" description="DUF7793" evidence="1">
    <location>
        <begin position="36"/>
        <end position="135"/>
    </location>
</feature>
<keyword evidence="3" id="KW-1185">Reference proteome</keyword>
<organism evidence="2 3">
    <name type="scientific">Saprospira grandis (strain Lewin)</name>
    <dbReference type="NCBI Taxonomy" id="984262"/>
    <lineage>
        <taxon>Bacteria</taxon>
        <taxon>Pseudomonadati</taxon>
        <taxon>Bacteroidota</taxon>
        <taxon>Saprospiria</taxon>
        <taxon>Saprospirales</taxon>
        <taxon>Saprospiraceae</taxon>
        <taxon>Saprospira</taxon>
    </lineage>
</organism>